<protein>
    <submittedName>
        <fullName evidence="2">(northern house mosquito) hypothetical protein</fullName>
    </submittedName>
</protein>
<proteinExistence type="predicted"/>
<name>A0A8D8D903_CULPI</name>
<dbReference type="AlphaFoldDB" id="A0A8D8D903"/>
<feature type="compositionally biased region" description="Polar residues" evidence="1">
    <location>
        <begin position="257"/>
        <end position="282"/>
    </location>
</feature>
<feature type="compositionally biased region" description="Polar residues" evidence="1">
    <location>
        <begin position="299"/>
        <end position="315"/>
    </location>
</feature>
<evidence type="ECO:0000256" key="1">
    <source>
        <dbReference type="SAM" id="MobiDB-lite"/>
    </source>
</evidence>
<evidence type="ECO:0000313" key="2">
    <source>
        <dbReference type="EMBL" id="CAG6508325.1"/>
    </source>
</evidence>
<accession>A0A8D8D903</accession>
<dbReference type="EMBL" id="HBUE01157153">
    <property type="protein sequence ID" value="CAG6508325.1"/>
    <property type="molecule type" value="Transcribed_RNA"/>
</dbReference>
<dbReference type="EMBL" id="HBUE01262268">
    <property type="protein sequence ID" value="CAG6559682.1"/>
    <property type="molecule type" value="Transcribed_RNA"/>
</dbReference>
<reference evidence="2" key="1">
    <citation type="submission" date="2021-05" db="EMBL/GenBank/DDBJ databases">
        <authorList>
            <person name="Alioto T."/>
            <person name="Alioto T."/>
            <person name="Gomez Garrido J."/>
        </authorList>
    </citation>
    <scope>NUCLEOTIDE SEQUENCE</scope>
</reference>
<organism evidence="2">
    <name type="scientific">Culex pipiens</name>
    <name type="common">House mosquito</name>
    <dbReference type="NCBI Taxonomy" id="7175"/>
    <lineage>
        <taxon>Eukaryota</taxon>
        <taxon>Metazoa</taxon>
        <taxon>Ecdysozoa</taxon>
        <taxon>Arthropoda</taxon>
        <taxon>Hexapoda</taxon>
        <taxon>Insecta</taxon>
        <taxon>Pterygota</taxon>
        <taxon>Neoptera</taxon>
        <taxon>Endopterygota</taxon>
        <taxon>Diptera</taxon>
        <taxon>Nematocera</taxon>
        <taxon>Culicoidea</taxon>
        <taxon>Culicidae</taxon>
        <taxon>Culicinae</taxon>
        <taxon>Culicini</taxon>
        <taxon>Culex</taxon>
        <taxon>Culex</taxon>
    </lineage>
</organism>
<sequence>MVNSTDQFQHLNSDHLRKTRKSIFHFPTSSSYDVYFRQIEQPLELLRIATAVQARYKSFQSIERVSTTKLKVIFTNREDANKIVMDSLFSASYRVYIPAKSVEINGVIDLEGMDPSVIAQHGIGKFRRCDVNPVPLLQFSRLAKQTVDRSYVPSAAIKVTFAGTLLPDFVEVQNVRLPVRPYFPKPMFCHVCQRFGHTAKYCANQVRCPKCLHHHDSSDCSITNDFCRLCKEHHSHISQCRIFKAKEKALRKKTRQSVKSSSNTIIRQTPTESQPGVSTTEDPANEGPRVSSYKLKKQAQATSSETTPSSNNLQNRTDRTQINDPPKCKKKKSDPHTPTNIPSYSNSYPIELIISRICSVYQIDQSFVDLITTLMPIIKLFWGKIIEAAPLLGHFISP</sequence>
<feature type="region of interest" description="Disordered" evidence="1">
    <location>
        <begin position="251"/>
        <end position="342"/>
    </location>
</feature>